<keyword evidence="7" id="KW-1185">Reference proteome</keyword>
<sequence>MDGSVRNVALLMKENLPDRLFPVTFFRDHTATRKREELTTLTQLAKRITTTNAPRKDQLPWLKLAQFGDARTEKGSLRHDANVLVIRGIEADYDGEQMPFDEAVEVATKLDLLCLLYTSPSHTAAKPRWRVLCPTSQELPPGERRKLLGRLNGAFRGEFSVESWTLSQAYYFGSVGSNPDHRVELVDGTPIDQLDELDETWQGKPNTIPIGASGGRPQQGPVDEALLLEQIRTGASYHTACVRLLGRWARDGVAFMDARKRLVQTMEEVPAAGRDIRWTERFADIDRCLEDIYVKEAEAKDRGDRGPGNQSPGSTETGLISEDSVAVAFAKACGDMLRYCHHAGKWYRWTGAIWQREDTRLAFHWIRRLACRLAAATEEPKVMIAAGKAAFASGVERLAQADRVFAVTSAHWDQDPWLLGTPEGTVDLRTGTLRAAQQADHISRATAVRPAKTADCKIWLAFLQQATGGDQELIDFLQRWFGYCLTGITSEHALLFVYGPGGNGKGVLLVTVAGLLGSYATNAAMDTFTASQGDRHPTDLAMLHGPRMVMTTETEEGRAWAEARIKALTGGDPITARFMRQDFFTFTPAFKLTISGNHKPALRNVDDAARRRFNVVPFLYKPAQADKDLPEKLRAEWPGILRWLIDGCLAWQKQGLQRPKVVIDATAEYFAEQDVLAQWVDECCDQGKGLGDTNASLFSSWRAFAQSRGEEARNVKWLATMVERLGFRREKDCDLFRGRGFVGLQVRPDMVPPDWNDRDG</sequence>
<organism evidence="6 7">
    <name type="scientific">Muricoccus vinaceus</name>
    <dbReference type="NCBI Taxonomy" id="424704"/>
    <lineage>
        <taxon>Bacteria</taxon>
        <taxon>Pseudomonadati</taxon>
        <taxon>Pseudomonadota</taxon>
        <taxon>Alphaproteobacteria</taxon>
        <taxon>Acetobacterales</taxon>
        <taxon>Roseomonadaceae</taxon>
        <taxon>Muricoccus</taxon>
    </lineage>
</organism>
<evidence type="ECO:0000313" key="7">
    <source>
        <dbReference type="Proteomes" id="UP001589789"/>
    </source>
</evidence>
<feature type="compositionally biased region" description="Polar residues" evidence="4">
    <location>
        <begin position="308"/>
        <end position="318"/>
    </location>
</feature>
<evidence type="ECO:0000256" key="4">
    <source>
        <dbReference type="SAM" id="MobiDB-lite"/>
    </source>
</evidence>
<feature type="domain" description="SF3 helicase" evidence="5">
    <location>
        <begin position="472"/>
        <end position="631"/>
    </location>
</feature>
<dbReference type="EMBL" id="JBHLVZ010000041">
    <property type="protein sequence ID" value="MFC0386863.1"/>
    <property type="molecule type" value="Genomic_DNA"/>
</dbReference>
<feature type="region of interest" description="Disordered" evidence="4">
    <location>
        <begin position="299"/>
        <end position="318"/>
    </location>
</feature>
<dbReference type="Proteomes" id="UP001589789">
    <property type="component" value="Unassembled WGS sequence"/>
</dbReference>
<keyword evidence="3" id="KW-0067">ATP-binding</keyword>
<dbReference type="InterPro" id="IPR014818">
    <property type="entry name" value="Phage/plasmid_primase_P4_C"/>
</dbReference>
<accession>A0ABV6IW93</accession>
<dbReference type="PANTHER" id="PTHR35372:SF2">
    <property type="entry name" value="SF3 HELICASE DOMAIN-CONTAINING PROTEIN"/>
    <property type="match status" value="1"/>
</dbReference>
<dbReference type="PANTHER" id="PTHR35372">
    <property type="entry name" value="ATP BINDING PROTEIN-RELATED"/>
    <property type="match status" value="1"/>
</dbReference>
<evidence type="ECO:0000256" key="1">
    <source>
        <dbReference type="ARBA" id="ARBA00022741"/>
    </source>
</evidence>
<name>A0ABV6IW93_9PROT</name>
<dbReference type="InterPro" id="IPR006500">
    <property type="entry name" value="Helicase_put_C_phage/plasmid"/>
</dbReference>
<keyword evidence="1" id="KW-0547">Nucleotide-binding</keyword>
<evidence type="ECO:0000256" key="2">
    <source>
        <dbReference type="ARBA" id="ARBA00022801"/>
    </source>
</evidence>
<dbReference type="RefSeq" id="WP_377051748.1">
    <property type="nucleotide sequence ID" value="NZ_JBHLVZ010000041.1"/>
</dbReference>
<dbReference type="InterPro" id="IPR045455">
    <property type="entry name" value="NrS-1_pol-like_helicase"/>
</dbReference>
<reference evidence="6 7" key="1">
    <citation type="submission" date="2024-09" db="EMBL/GenBank/DDBJ databases">
        <authorList>
            <person name="Sun Q."/>
            <person name="Mori K."/>
        </authorList>
    </citation>
    <scope>NUCLEOTIDE SEQUENCE [LARGE SCALE GENOMIC DNA]</scope>
    <source>
        <strain evidence="6 7">CCM 7468</strain>
    </source>
</reference>
<dbReference type="Pfam" id="PF19263">
    <property type="entry name" value="DUF5906"/>
    <property type="match status" value="1"/>
</dbReference>
<keyword evidence="2" id="KW-0378">Hydrolase</keyword>
<dbReference type="SMART" id="SM00885">
    <property type="entry name" value="D5_N"/>
    <property type="match status" value="1"/>
</dbReference>
<dbReference type="PROSITE" id="PS51206">
    <property type="entry name" value="SF3_HELICASE_1"/>
    <property type="match status" value="1"/>
</dbReference>
<evidence type="ECO:0000313" key="6">
    <source>
        <dbReference type="EMBL" id="MFC0386863.1"/>
    </source>
</evidence>
<dbReference type="Gene3D" id="3.40.50.300">
    <property type="entry name" value="P-loop containing nucleotide triphosphate hydrolases"/>
    <property type="match status" value="1"/>
</dbReference>
<dbReference type="NCBIfam" id="TIGR01613">
    <property type="entry name" value="primase_Cterm"/>
    <property type="match status" value="1"/>
</dbReference>
<dbReference type="NCBIfam" id="NF011296">
    <property type="entry name" value="PRK14709.1"/>
    <property type="match status" value="1"/>
</dbReference>
<dbReference type="InterPro" id="IPR051620">
    <property type="entry name" value="ORF904-like_C"/>
</dbReference>
<protein>
    <submittedName>
        <fullName evidence="6">Phage/plasmid primase, P4 family</fullName>
    </submittedName>
</protein>
<dbReference type="Pfam" id="PF08706">
    <property type="entry name" value="D5_N"/>
    <property type="match status" value="1"/>
</dbReference>
<dbReference type="SUPFAM" id="SSF52540">
    <property type="entry name" value="P-loop containing nucleoside triphosphate hydrolases"/>
    <property type="match status" value="1"/>
</dbReference>
<proteinExistence type="predicted"/>
<gene>
    <name evidence="6" type="ORF">ACFFIC_15100</name>
</gene>
<comment type="caution">
    <text evidence="6">The sequence shown here is derived from an EMBL/GenBank/DDBJ whole genome shotgun (WGS) entry which is preliminary data.</text>
</comment>
<dbReference type="InterPro" id="IPR027417">
    <property type="entry name" value="P-loop_NTPase"/>
</dbReference>
<evidence type="ECO:0000256" key="3">
    <source>
        <dbReference type="ARBA" id="ARBA00022840"/>
    </source>
</evidence>
<evidence type="ECO:0000259" key="5">
    <source>
        <dbReference type="PROSITE" id="PS51206"/>
    </source>
</evidence>
<dbReference type="InterPro" id="IPR014015">
    <property type="entry name" value="Helicase_SF3_DNA-vir"/>
</dbReference>